<proteinExistence type="predicted"/>
<comment type="caution">
    <text evidence="1">The sequence shown here is derived from an EMBL/GenBank/DDBJ whole genome shotgun (WGS) entry which is preliminary data.</text>
</comment>
<dbReference type="Proteomes" id="UP001605036">
    <property type="component" value="Unassembled WGS sequence"/>
</dbReference>
<reference evidence="1 2" key="1">
    <citation type="submission" date="2024-09" db="EMBL/GenBank/DDBJ databases">
        <title>Chromosome-scale assembly of Riccia fluitans.</title>
        <authorList>
            <person name="Paukszto L."/>
            <person name="Sawicki J."/>
            <person name="Karawczyk K."/>
            <person name="Piernik-Szablinska J."/>
            <person name="Szczecinska M."/>
            <person name="Mazdziarz M."/>
        </authorList>
    </citation>
    <scope>NUCLEOTIDE SEQUENCE [LARGE SCALE GENOMIC DNA]</scope>
    <source>
        <strain evidence="1">Rf_01</strain>
        <tissue evidence="1">Aerial parts of the thallus</tissue>
    </source>
</reference>
<dbReference type="AlphaFoldDB" id="A0ABD1XTI1"/>
<evidence type="ECO:0008006" key="3">
    <source>
        <dbReference type="Google" id="ProtNLM"/>
    </source>
</evidence>
<sequence>MAFCLPGLPSSARSELSVLASPSSSHHFAFVDRLDWPVDVHHVSDPCLLCCWFGLGFSVVRSGWGVPSMLEARLIRLSMQPLVPFPVLRTLGFTSASPAVLGHACVSRVNSRSLFF</sequence>
<organism evidence="1 2">
    <name type="scientific">Riccia fluitans</name>
    <dbReference type="NCBI Taxonomy" id="41844"/>
    <lineage>
        <taxon>Eukaryota</taxon>
        <taxon>Viridiplantae</taxon>
        <taxon>Streptophyta</taxon>
        <taxon>Embryophyta</taxon>
        <taxon>Marchantiophyta</taxon>
        <taxon>Marchantiopsida</taxon>
        <taxon>Marchantiidae</taxon>
        <taxon>Marchantiales</taxon>
        <taxon>Ricciaceae</taxon>
        <taxon>Riccia</taxon>
    </lineage>
</organism>
<evidence type="ECO:0000313" key="2">
    <source>
        <dbReference type="Proteomes" id="UP001605036"/>
    </source>
</evidence>
<name>A0ABD1XTI1_9MARC</name>
<evidence type="ECO:0000313" key="1">
    <source>
        <dbReference type="EMBL" id="KAL2610828.1"/>
    </source>
</evidence>
<protein>
    <recommendedName>
        <fullName evidence="3">Secreted protein</fullName>
    </recommendedName>
</protein>
<keyword evidence="2" id="KW-1185">Reference proteome</keyword>
<accession>A0ABD1XTI1</accession>
<dbReference type="EMBL" id="JBHFFA010000007">
    <property type="protein sequence ID" value="KAL2610828.1"/>
    <property type="molecule type" value="Genomic_DNA"/>
</dbReference>
<gene>
    <name evidence="1" type="ORF">R1flu_022520</name>
</gene>